<dbReference type="EMBL" id="VWFC01000096">
    <property type="protein sequence ID" value="KAB1317236.1"/>
    <property type="molecule type" value="Genomic_DNA"/>
</dbReference>
<gene>
    <name evidence="3" type="ORF">F3B53_26555</name>
</gene>
<evidence type="ECO:0000313" key="3">
    <source>
        <dbReference type="EMBL" id="KAB1317236.1"/>
    </source>
</evidence>
<evidence type="ECO:0000259" key="2">
    <source>
        <dbReference type="Pfam" id="PF13808"/>
    </source>
</evidence>
<name>A0A6A1WXE1_BACOV</name>
<feature type="domain" description="Transposase IS4-like" evidence="1">
    <location>
        <begin position="185"/>
        <end position="425"/>
    </location>
</feature>
<organism evidence="3 4">
    <name type="scientific">Bacteroides ovatus</name>
    <dbReference type="NCBI Taxonomy" id="28116"/>
    <lineage>
        <taxon>Bacteria</taxon>
        <taxon>Pseudomonadati</taxon>
        <taxon>Bacteroidota</taxon>
        <taxon>Bacteroidia</taxon>
        <taxon>Bacteroidales</taxon>
        <taxon>Bacteroidaceae</taxon>
        <taxon>Bacteroides</taxon>
    </lineage>
</organism>
<comment type="caution">
    <text evidence="3">The sequence shown here is derived from an EMBL/GenBank/DDBJ whole genome shotgun (WGS) entry which is preliminary data.</text>
</comment>
<dbReference type="Pfam" id="PF01609">
    <property type="entry name" value="DDE_Tnp_1"/>
    <property type="match status" value="1"/>
</dbReference>
<dbReference type="PANTHER" id="PTHR30298:SF0">
    <property type="entry name" value="PROTEIN YBFL-RELATED"/>
    <property type="match status" value="1"/>
</dbReference>
<dbReference type="NCBIfam" id="NF033564">
    <property type="entry name" value="transpos_ISAs1"/>
    <property type="match status" value="1"/>
</dbReference>
<dbReference type="Proteomes" id="UP000375690">
    <property type="component" value="Unassembled WGS sequence"/>
</dbReference>
<dbReference type="InterPro" id="IPR002559">
    <property type="entry name" value="Transposase_11"/>
</dbReference>
<evidence type="ECO:0000313" key="4">
    <source>
        <dbReference type="Proteomes" id="UP000375690"/>
    </source>
</evidence>
<accession>A0A6A1WXE1</accession>
<dbReference type="AlphaFoldDB" id="A0A6A1WXE1"/>
<sequence length="469" mass="53227">MAVSKEILDLIPEGCKVNWNEKQQRFYVYKSTYYYSKEHKRSREQRTQVGTIVNGVFTYAKSYLLKQQIQNLKQEVKASTADVVNKTSEILSDEIVDPRQAAKVQYPLAYVYLVALLSSLSGQTSCVQIADYWSNHRAALETVFEDFPKQDISHDTVRRLLMLIDPEQFQSFYGRLVEPLLHKFTSRIVAVDGQAVKASRRGGERAGKYILTFYDTENGIALGQKLIGNKENEITHAASMVEGLDLAGCIVTADALNTQEKFASALIQRKADYCLAVKQNQKSLFYDIQLSFVERTETRTVEIEKVELGHGRIETRKISVLPGSCLPAALLKKWIGLDEGTIIKAATESVNKTTGEISSLDRYYISSLNFLNTHIAEQCARAVRRHWGIENDLHYVLDVNFYQDRTQCKNANYLQNRVLLNKWALGMIRKLQKDEESETGKEARSVKRIMTKLQSPTAALEALTSLINK</sequence>
<dbReference type="PANTHER" id="PTHR30298">
    <property type="entry name" value="H REPEAT-ASSOCIATED PREDICTED TRANSPOSASE"/>
    <property type="match status" value="1"/>
</dbReference>
<dbReference type="GO" id="GO:0003677">
    <property type="term" value="F:DNA binding"/>
    <property type="evidence" value="ECO:0007669"/>
    <property type="project" value="InterPro"/>
</dbReference>
<evidence type="ECO:0000259" key="1">
    <source>
        <dbReference type="Pfam" id="PF01609"/>
    </source>
</evidence>
<dbReference type="Pfam" id="PF13808">
    <property type="entry name" value="DDE_Tnp_1_assoc"/>
    <property type="match status" value="1"/>
</dbReference>
<dbReference type="InterPro" id="IPR047647">
    <property type="entry name" value="ISAs1_transpos"/>
</dbReference>
<protein>
    <submittedName>
        <fullName evidence="3">ISAs1 family transposase</fullName>
    </submittedName>
</protein>
<feature type="domain" description="H repeat-associated protein N-terminal" evidence="2">
    <location>
        <begin position="94"/>
        <end position="174"/>
    </location>
</feature>
<reference evidence="3 4" key="1">
    <citation type="journal article" date="2019" name="Nat. Med.">
        <title>A library of human gut bacterial isolates paired with longitudinal multiomics data enables mechanistic microbiome research.</title>
        <authorList>
            <person name="Poyet M."/>
            <person name="Groussin M."/>
            <person name="Gibbons S.M."/>
            <person name="Avila-Pacheco J."/>
            <person name="Jiang X."/>
            <person name="Kearney S.M."/>
            <person name="Perrotta A.R."/>
            <person name="Berdy B."/>
            <person name="Zhao S."/>
            <person name="Lieberman T.D."/>
            <person name="Swanson P.K."/>
            <person name="Smith M."/>
            <person name="Roesemann S."/>
            <person name="Alexander J.E."/>
            <person name="Rich S.A."/>
            <person name="Livny J."/>
            <person name="Vlamakis H."/>
            <person name="Clish C."/>
            <person name="Bullock K."/>
            <person name="Deik A."/>
            <person name="Scott J."/>
            <person name="Pierce K.A."/>
            <person name="Xavier R.J."/>
            <person name="Alm E.J."/>
        </authorList>
    </citation>
    <scope>NUCLEOTIDE SEQUENCE [LARGE SCALE GENOMIC DNA]</scope>
    <source>
        <strain evidence="3 4">BIOML-A2</strain>
    </source>
</reference>
<dbReference type="InterPro" id="IPR032806">
    <property type="entry name" value="YbfD_N"/>
</dbReference>
<dbReference type="GO" id="GO:0006313">
    <property type="term" value="P:DNA transposition"/>
    <property type="evidence" value="ECO:0007669"/>
    <property type="project" value="InterPro"/>
</dbReference>
<dbReference type="GO" id="GO:0004803">
    <property type="term" value="F:transposase activity"/>
    <property type="evidence" value="ECO:0007669"/>
    <property type="project" value="InterPro"/>
</dbReference>
<dbReference type="InterPro" id="IPR051698">
    <property type="entry name" value="Transposase_11-like"/>
</dbReference>
<proteinExistence type="predicted"/>